<evidence type="ECO:0000313" key="3">
    <source>
        <dbReference type="EMBL" id="CAG9329610.1"/>
    </source>
</evidence>
<organism evidence="3 4">
    <name type="scientific">Blepharisma stoltei</name>
    <dbReference type="NCBI Taxonomy" id="1481888"/>
    <lineage>
        <taxon>Eukaryota</taxon>
        <taxon>Sar</taxon>
        <taxon>Alveolata</taxon>
        <taxon>Ciliophora</taxon>
        <taxon>Postciliodesmatophora</taxon>
        <taxon>Heterotrichea</taxon>
        <taxon>Heterotrichida</taxon>
        <taxon>Blepharismidae</taxon>
        <taxon>Blepharisma</taxon>
    </lineage>
</organism>
<gene>
    <name evidence="3" type="ORF">BSTOLATCC_MIC49241</name>
</gene>
<keyword evidence="4" id="KW-1185">Reference proteome</keyword>
<reference evidence="3" key="1">
    <citation type="submission" date="2021-09" db="EMBL/GenBank/DDBJ databases">
        <authorList>
            <consortium name="AG Swart"/>
            <person name="Singh M."/>
            <person name="Singh A."/>
            <person name="Seah K."/>
            <person name="Emmerich C."/>
        </authorList>
    </citation>
    <scope>NUCLEOTIDE SEQUENCE</scope>
    <source>
        <strain evidence="3">ATCC30299</strain>
    </source>
</reference>
<accession>A0AAU9JTC8</accession>
<dbReference type="InterPro" id="IPR052107">
    <property type="entry name" value="HEAT6"/>
</dbReference>
<feature type="region of interest" description="Disordered" evidence="1">
    <location>
        <begin position="1"/>
        <end position="43"/>
    </location>
</feature>
<dbReference type="EMBL" id="CAJZBQ010000048">
    <property type="protein sequence ID" value="CAG9329610.1"/>
    <property type="molecule type" value="Genomic_DNA"/>
</dbReference>
<protein>
    <recommendedName>
        <fullName evidence="2">DUF4042 domain-containing protein</fullName>
    </recommendedName>
</protein>
<feature type="compositionally biased region" description="Basic and acidic residues" evidence="1">
    <location>
        <begin position="25"/>
        <end position="43"/>
    </location>
</feature>
<dbReference type="Proteomes" id="UP001162131">
    <property type="component" value="Unassembled WGS sequence"/>
</dbReference>
<dbReference type="PANTHER" id="PTHR13366">
    <property type="entry name" value="MALARIA ANTIGEN-RELATED"/>
    <property type="match status" value="1"/>
</dbReference>
<dbReference type="InterPro" id="IPR011989">
    <property type="entry name" value="ARM-like"/>
</dbReference>
<dbReference type="InterPro" id="IPR016024">
    <property type="entry name" value="ARM-type_fold"/>
</dbReference>
<dbReference type="PANTHER" id="PTHR13366:SF0">
    <property type="entry name" value="HEAT REPEAT-CONTAINING PROTEIN 6"/>
    <property type="match status" value="1"/>
</dbReference>
<evidence type="ECO:0000259" key="2">
    <source>
        <dbReference type="Pfam" id="PF13251"/>
    </source>
</evidence>
<sequence>MASLISGNKSKRQFKKKSKASIIEKSPKISSEPKSEWPMVSKEDEESRRDWLFISDQMSKVGIVIAENIQGQQEKHPKLRGKTPLTRSVETQGNLVTSLQNVQSILDKRSLLQRTKSLEKPYQEPSLSQEKMIIYALKNIGALFNKENSSILFNSWPLIFPGENILGNCPEKFISQPPLAFLLINDASSSIRVEVASTIASIIANSPLLKWQDNLENSGAAHALNKLSHSLEGIIYNMHEALGYILSRNEPKEIVLAVLKTAEALVGNTSYLKFSAISLPPLIETVIRQLEKNDIEITKAMISVLTCAFKENVEEMVQFLTPQFVFNFIDSNDLLKEKLELLAKITRNYSAYIGFLTDWLKSKLDDLLVCEDAEIQKAAFKIIEEYIRGNQNCPLIDLAIDKMFYLIRKKRFDDLSCAFDVLTVMQNFKNFSTEQFEELLRFLKHYEKSQAPYTLRNSLLKLIGTLFKTKAMPMHFCPTAINILLNHKESKDLKIAISWAAAISSFCTNPLCLDRLDLIYKIIHENSQNKKEKIVSNAIISTGNLFKNFSRSDLGDYFKDFFDISVQGLSHKNAKVGWDSCRALFEFFGNKNMPHSEMADVLIPVLIATIREQKNYKTKWKAAQMLRKFNKELLNRSSDILKVAIDGLESIKSLLVFDAKTLKYERGFRQEATNCIVYIIENTQEFTPELEPFLSQNALEIYGWIKWALSDIIIQNPDSMLLEHPTIISIKKFSENILSWVSVHPEIQISFGLLEKYRKLSLFNEKKIFKYSKQSLIVKNSDVILPINPLSSEFL</sequence>
<dbReference type="Pfam" id="PF13251">
    <property type="entry name" value="DUF4042"/>
    <property type="match status" value="1"/>
</dbReference>
<dbReference type="InterPro" id="IPR025283">
    <property type="entry name" value="DUF4042"/>
</dbReference>
<comment type="caution">
    <text evidence="3">The sequence shown here is derived from an EMBL/GenBank/DDBJ whole genome shotgun (WGS) entry which is preliminary data.</text>
</comment>
<evidence type="ECO:0000313" key="4">
    <source>
        <dbReference type="Proteomes" id="UP001162131"/>
    </source>
</evidence>
<dbReference type="Gene3D" id="1.25.10.10">
    <property type="entry name" value="Leucine-rich Repeat Variant"/>
    <property type="match status" value="2"/>
</dbReference>
<name>A0AAU9JTC8_9CILI</name>
<dbReference type="AlphaFoldDB" id="A0AAU9JTC8"/>
<proteinExistence type="predicted"/>
<dbReference type="SUPFAM" id="SSF48371">
    <property type="entry name" value="ARM repeat"/>
    <property type="match status" value="1"/>
</dbReference>
<feature type="domain" description="DUF4042" evidence="2">
    <location>
        <begin position="134"/>
        <end position="308"/>
    </location>
</feature>
<feature type="compositionally biased region" description="Basic residues" evidence="1">
    <location>
        <begin position="9"/>
        <end position="19"/>
    </location>
</feature>
<evidence type="ECO:0000256" key="1">
    <source>
        <dbReference type="SAM" id="MobiDB-lite"/>
    </source>
</evidence>